<dbReference type="GO" id="GO:0005524">
    <property type="term" value="F:ATP binding"/>
    <property type="evidence" value="ECO:0007669"/>
    <property type="project" value="UniProtKB-UniRule"/>
</dbReference>
<dbReference type="NCBIfam" id="TIGR01039">
    <property type="entry name" value="atpD"/>
    <property type="match status" value="1"/>
</dbReference>
<dbReference type="CDD" id="cd18115">
    <property type="entry name" value="ATP-synt_F1_beta_N"/>
    <property type="match status" value="1"/>
</dbReference>
<dbReference type="Gene3D" id="2.40.10.170">
    <property type="match status" value="1"/>
</dbReference>
<dbReference type="Gene3D" id="1.10.1140.10">
    <property type="entry name" value="Bovine Mitochondrial F1-atpase, Atp Synthase Beta Chain, Chain D, domain 3"/>
    <property type="match status" value="1"/>
</dbReference>
<comment type="function">
    <text evidence="13">Produces ATP from ADP in the presence of a sodium ion gradient across the membrane. The beta chain is the catalytic subunit.</text>
</comment>
<dbReference type="SUPFAM" id="SSF47917">
    <property type="entry name" value="C-terminal domain of alpha and beta subunits of F1 ATP synthase"/>
    <property type="match status" value="1"/>
</dbReference>
<dbReference type="Gene3D" id="3.40.50.300">
    <property type="entry name" value="P-loop containing nucleotide triphosphate hydrolases"/>
    <property type="match status" value="1"/>
</dbReference>
<comment type="catalytic activity">
    <reaction evidence="14">
        <text>ATP + H2O + 4 H(+)(in) = ADP + phosphate + 5 H(+)(out)</text>
        <dbReference type="Rhea" id="RHEA:57720"/>
        <dbReference type="ChEBI" id="CHEBI:15377"/>
        <dbReference type="ChEBI" id="CHEBI:15378"/>
        <dbReference type="ChEBI" id="CHEBI:30616"/>
        <dbReference type="ChEBI" id="CHEBI:43474"/>
        <dbReference type="ChEBI" id="CHEBI:456216"/>
        <dbReference type="EC" id="7.1.2.2"/>
    </reaction>
</comment>
<evidence type="ECO:0000256" key="4">
    <source>
        <dbReference type="ARBA" id="ARBA00022475"/>
    </source>
</evidence>
<evidence type="ECO:0000256" key="7">
    <source>
        <dbReference type="ARBA" id="ARBA00022967"/>
    </source>
</evidence>
<accession>A0A0T6LTH8</accession>
<comment type="subcellular location">
    <subcellularLocation>
        <location evidence="1 14">Cell membrane</location>
        <topology evidence="1 14">Peripheral membrane protein</topology>
    </subcellularLocation>
</comment>
<dbReference type="PANTHER" id="PTHR15184:SF71">
    <property type="entry name" value="ATP SYNTHASE SUBUNIT BETA, MITOCHONDRIAL"/>
    <property type="match status" value="1"/>
</dbReference>
<dbReference type="RefSeq" id="WP_018383687.1">
    <property type="nucleotide sequence ID" value="NZ_LLZU01000012.1"/>
</dbReference>
<dbReference type="AlphaFoldDB" id="A0A0T6LTH8"/>
<dbReference type="STRING" id="76728.AQ490_21050"/>
<dbReference type="Proteomes" id="UP000050867">
    <property type="component" value="Unassembled WGS sequence"/>
</dbReference>
<keyword evidence="4 14" id="KW-1003">Cell membrane</keyword>
<gene>
    <name evidence="14" type="primary">atpD</name>
    <name evidence="16" type="ORF">AQ490_21050</name>
</gene>
<dbReference type="EC" id="7.1.2.2" evidence="14"/>
<dbReference type="EMBL" id="LLZU01000012">
    <property type="protein sequence ID" value="KRV49463.1"/>
    <property type="molecule type" value="Genomic_DNA"/>
</dbReference>
<feature type="domain" description="AAA+ ATPase" evidence="15">
    <location>
        <begin position="158"/>
        <end position="344"/>
    </location>
</feature>
<evidence type="ECO:0000256" key="8">
    <source>
        <dbReference type="ARBA" id="ARBA00023065"/>
    </source>
</evidence>
<dbReference type="InterPro" id="IPR050053">
    <property type="entry name" value="ATPase_alpha/beta_chains"/>
</dbReference>
<keyword evidence="5 14" id="KW-0547">Nucleotide-binding</keyword>
<dbReference type="GO" id="GO:0005886">
    <property type="term" value="C:plasma membrane"/>
    <property type="evidence" value="ECO:0007669"/>
    <property type="project" value="UniProtKB-SubCell"/>
</dbReference>
<dbReference type="HAMAP" id="MF_01347">
    <property type="entry name" value="ATP_synth_beta_bact"/>
    <property type="match status" value="1"/>
</dbReference>
<dbReference type="CDD" id="cd01133">
    <property type="entry name" value="F1-ATPase_beta_CD"/>
    <property type="match status" value="1"/>
</dbReference>
<dbReference type="CDD" id="cd18110">
    <property type="entry name" value="ATP-synt_F1_beta_C"/>
    <property type="match status" value="1"/>
</dbReference>
<dbReference type="InterPro" id="IPR020003">
    <property type="entry name" value="ATPase_a/bsu_AS"/>
</dbReference>
<dbReference type="InterPro" id="IPR036121">
    <property type="entry name" value="ATPase_F1/V1/A1_a/bsu_N_sf"/>
</dbReference>
<evidence type="ECO:0000256" key="13">
    <source>
        <dbReference type="ARBA" id="ARBA00059242"/>
    </source>
</evidence>
<dbReference type="InterPro" id="IPR000194">
    <property type="entry name" value="ATPase_F1/V1/A1_a/bsu_nucl-bd"/>
</dbReference>
<comment type="catalytic activity">
    <reaction evidence="12">
        <text>4 Na(+)(in) + ATP + H2O = 4 Na(+)(out) + ADP + phosphate + H(+)</text>
        <dbReference type="Rhea" id="RHEA:58156"/>
        <dbReference type="ChEBI" id="CHEBI:15377"/>
        <dbReference type="ChEBI" id="CHEBI:15378"/>
        <dbReference type="ChEBI" id="CHEBI:29101"/>
        <dbReference type="ChEBI" id="CHEBI:30616"/>
        <dbReference type="ChEBI" id="CHEBI:43474"/>
        <dbReference type="ChEBI" id="CHEBI:456216"/>
        <dbReference type="EC" id="7.2.2.1"/>
    </reaction>
</comment>
<dbReference type="Pfam" id="PF22919">
    <property type="entry name" value="ATP-synt_VA_C"/>
    <property type="match status" value="1"/>
</dbReference>
<protein>
    <recommendedName>
        <fullName evidence="14">ATP synthase subunit beta</fullName>
        <ecNumber evidence="14">7.1.2.2</ecNumber>
    </recommendedName>
    <alternativeName>
        <fullName evidence="14">ATP synthase F1 sector subunit beta</fullName>
    </alternativeName>
    <alternativeName>
        <fullName evidence="14">F-ATPase subunit beta</fullName>
    </alternativeName>
</protein>
<keyword evidence="10 14" id="KW-0139">CF(1)</keyword>
<dbReference type="GO" id="GO:0046962">
    <property type="term" value="F:sodium-transporting ATPase activity, rotational mechanism"/>
    <property type="evidence" value="ECO:0007669"/>
    <property type="project" value="UniProtKB-EC"/>
</dbReference>
<dbReference type="eggNOG" id="COG0055">
    <property type="taxonomic scope" value="Bacteria"/>
</dbReference>
<evidence type="ECO:0000256" key="14">
    <source>
        <dbReference type="HAMAP-Rule" id="MF_01347"/>
    </source>
</evidence>
<evidence type="ECO:0000313" key="16">
    <source>
        <dbReference type="EMBL" id="KRV49463.1"/>
    </source>
</evidence>
<evidence type="ECO:0000259" key="15">
    <source>
        <dbReference type="SMART" id="SM00382"/>
    </source>
</evidence>
<evidence type="ECO:0000256" key="3">
    <source>
        <dbReference type="ARBA" id="ARBA00022448"/>
    </source>
</evidence>
<keyword evidence="6 14" id="KW-0067">ATP-binding</keyword>
<keyword evidence="9 14" id="KW-0472">Membrane</keyword>
<evidence type="ECO:0000256" key="6">
    <source>
        <dbReference type="ARBA" id="ARBA00022840"/>
    </source>
</evidence>
<dbReference type="GO" id="GO:0045259">
    <property type="term" value="C:proton-transporting ATP synthase complex"/>
    <property type="evidence" value="ECO:0007669"/>
    <property type="project" value="UniProtKB-KW"/>
</dbReference>
<comment type="function">
    <text evidence="14">Produces ATP from ADP in the presence of a proton gradient across the membrane. The catalytic sites are hosted primarily by the beta subunits.</text>
</comment>
<dbReference type="SMART" id="SM00382">
    <property type="entry name" value="AAA"/>
    <property type="match status" value="1"/>
</dbReference>
<keyword evidence="3 14" id="KW-0813">Transport</keyword>
<keyword evidence="17" id="KW-1185">Reference proteome</keyword>
<dbReference type="GO" id="GO:0016787">
    <property type="term" value="F:hydrolase activity"/>
    <property type="evidence" value="ECO:0007669"/>
    <property type="project" value="UniProtKB-KW"/>
</dbReference>
<evidence type="ECO:0000256" key="5">
    <source>
        <dbReference type="ARBA" id="ARBA00022741"/>
    </source>
</evidence>
<dbReference type="InterPro" id="IPR005722">
    <property type="entry name" value="ATP_synth_F1_bsu"/>
</dbReference>
<dbReference type="InterPro" id="IPR003593">
    <property type="entry name" value="AAA+_ATPase"/>
</dbReference>
<keyword evidence="14" id="KW-0375">Hydrogen ion transport</keyword>
<dbReference type="InterPro" id="IPR024034">
    <property type="entry name" value="ATPase_F1/V1_b/a_C"/>
</dbReference>
<evidence type="ECO:0000256" key="1">
    <source>
        <dbReference type="ARBA" id="ARBA00004202"/>
    </source>
</evidence>
<dbReference type="Pfam" id="PF02874">
    <property type="entry name" value="ATP-synt_ab_N"/>
    <property type="match status" value="1"/>
</dbReference>
<keyword evidence="16" id="KW-0378">Hydrolase</keyword>
<reference evidence="16 17" key="1">
    <citation type="submission" date="2015-10" db="EMBL/GenBank/DDBJ databases">
        <title>Draft genome sequence of pyrrolomycin-producing Streptomyces vitaminophilus.</title>
        <authorList>
            <person name="Graham D.E."/>
            <person name="Mahan K.M."/>
            <person name="Klingeman D.M."/>
            <person name="Hettich R.L."/>
            <person name="Parry R.J."/>
        </authorList>
    </citation>
    <scope>NUCLEOTIDE SEQUENCE [LARGE SCALE GENOMIC DNA]</scope>
    <source>
        <strain evidence="16 17">ATCC 31673</strain>
    </source>
</reference>
<sequence length="480" mass="52362">MTTTVETATATGRVARVIGPVVDVEFPVDAMPDIYNALHVEVDDPAEQGAKKTLTLEVAQHLGDGLVRTISMQPTDGLVRSAPVSDTGAAISVPVGDVTKGKVFNCLGEVLNVDRASLKVEERWPIHRKAPAFDQLESKTEMFETGLKVIDLLTPYVRGGKIGLFGGAGVGKTVLIQEMIMRVANLHEGVSVFAGVGERTREGNDLIDEMTESGVLEKTALVFGQMDEPPGTRLRVALTALTMAEYFRDVQKQDVLLFIDNIFRFTQAGSEVSTLLGRMPSAVGYQPNLADEMGILQERITSTRGHSITSMQAIYVPADDLTDPAPATTFAHLDATTVLSRPISEKGIYPAVDPLDSTSRILDPRFITQEHYDTATRVKGILQKYKDLQDIIAILGIDELSEEDKLTVRRARRIERFLSQNTHAAKQFTGIDGSDVPLDESIAAFNAIADGKYDHFPEQAFFMCGGIDDLERNARELGVS</sequence>
<dbReference type="SUPFAM" id="SSF52540">
    <property type="entry name" value="P-loop containing nucleoside triphosphate hydrolases"/>
    <property type="match status" value="1"/>
</dbReference>
<feature type="binding site" evidence="14">
    <location>
        <begin position="166"/>
        <end position="173"/>
    </location>
    <ligand>
        <name>ATP</name>
        <dbReference type="ChEBI" id="CHEBI:30616"/>
    </ligand>
</feature>
<dbReference type="InterPro" id="IPR004100">
    <property type="entry name" value="ATPase_F1/V1/A1_a/bsu_N"/>
</dbReference>
<organism evidence="16 17">
    <name type="scientific">Wenjunlia vitaminophila</name>
    <name type="common">Streptomyces vitaminophilus</name>
    <dbReference type="NCBI Taxonomy" id="76728"/>
    <lineage>
        <taxon>Bacteria</taxon>
        <taxon>Bacillati</taxon>
        <taxon>Actinomycetota</taxon>
        <taxon>Actinomycetes</taxon>
        <taxon>Kitasatosporales</taxon>
        <taxon>Streptomycetaceae</taxon>
        <taxon>Wenjunlia</taxon>
    </lineage>
</organism>
<proteinExistence type="inferred from homology"/>
<dbReference type="FunFam" id="3.40.50.300:FF:000004">
    <property type="entry name" value="ATP synthase subunit beta"/>
    <property type="match status" value="1"/>
</dbReference>
<dbReference type="GO" id="GO:0046933">
    <property type="term" value="F:proton-transporting ATP synthase activity, rotational mechanism"/>
    <property type="evidence" value="ECO:0007669"/>
    <property type="project" value="UniProtKB-UniRule"/>
</dbReference>
<dbReference type="FunFam" id="2.40.10.170:FF:000005">
    <property type="entry name" value="ATP synthase subunit beta"/>
    <property type="match status" value="1"/>
</dbReference>
<keyword evidence="11 14" id="KW-0066">ATP synthesis</keyword>
<evidence type="ECO:0000256" key="9">
    <source>
        <dbReference type="ARBA" id="ARBA00023136"/>
    </source>
</evidence>
<dbReference type="Pfam" id="PF00006">
    <property type="entry name" value="ATP-synt_ab"/>
    <property type="match status" value="1"/>
</dbReference>
<dbReference type="PANTHER" id="PTHR15184">
    <property type="entry name" value="ATP SYNTHASE"/>
    <property type="match status" value="1"/>
</dbReference>
<evidence type="ECO:0000256" key="10">
    <source>
        <dbReference type="ARBA" id="ARBA00023196"/>
    </source>
</evidence>
<name>A0A0T6LTH8_WENVI</name>
<dbReference type="SUPFAM" id="SSF50615">
    <property type="entry name" value="N-terminal domain of alpha and beta subunits of F1 ATP synthase"/>
    <property type="match status" value="1"/>
</dbReference>
<evidence type="ECO:0000313" key="17">
    <source>
        <dbReference type="Proteomes" id="UP000050867"/>
    </source>
</evidence>
<dbReference type="FunFam" id="1.10.1140.10:FF:000001">
    <property type="entry name" value="ATP synthase subunit beta"/>
    <property type="match status" value="1"/>
</dbReference>
<dbReference type="OrthoDB" id="9801639at2"/>
<dbReference type="InterPro" id="IPR027417">
    <property type="entry name" value="P-loop_NTPase"/>
</dbReference>
<evidence type="ECO:0000256" key="2">
    <source>
        <dbReference type="ARBA" id="ARBA00008936"/>
    </source>
</evidence>
<dbReference type="InterPro" id="IPR055190">
    <property type="entry name" value="ATP-synt_VA_C"/>
</dbReference>
<evidence type="ECO:0000256" key="12">
    <source>
        <dbReference type="ARBA" id="ARBA00052325"/>
    </source>
</evidence>
<keyword evidence="8 14" id="KW-0406">Ion transport</keyword>
<dbReference type="PROSITE" id="PS00152">
    <property type="entry name" value="ATPASE_ALPHA_BETA"/>
    <property type="match status" value="1"/>
</dbReference>
<comment type="similarity">
    <text evidence="2 14">Belongs to the ATPase alpha/beta chains family.</text>
</comment>
<comment type="caution">
    <text evidence="16">The sequence shown here is derived from an EMBL/GenBank/DDBJ whole genome shotgun (WGS) entry which is preliminary data.</text>
</comment>
<evidence type="ECO:0000256" key="11">
    <source>
        <dbReference type="ARBA" id="ARBA00023310"/>
    </source>
</evidence>
<keyword evidence="7 14" id="KW-1278">Translocase</keyword>